<protein>
    <submittedName>
        <fullName evidence="1">Uncharacterized protein</fullName>
    </submittedName>
</protein>
<dbReference type="AlphaFoldDB" id="A0A0F9QCS6"/>
<name>A0A0F9QCS6_9ZZZZ</name>
<organism evidence="1">
    <name type="scientific">marine sediment metagenome</name>
    <dbReference type="NCBI Taxonomy" id="412755"/>
    <lineage>
        <taxon>unclassified sequences</taxon>
        <taxon>metagenomes</taxon>
        <taxon>ecological metagenomes</taxon>
    </lineage>
</organism>
<comment type="caution">
    <text evidence="1">The sequence shown here is derived from an EMBL/GenBank/DDBJ whole genome shotgun (WGS) entry which is preliminary data.</text>
</comment>
<gene>
    <name evidence="1" type="ORF">LCGC14_1030650</name>
</gene>
<dbReference type="EMBL" id="LAZR01004181">
    <property type="protein sequence ID" value="KKN11036.1"/>
    <property type="molecule type" value="Genomic_DNA"/>
</dbReference>
<reference evidence="1" key="1">
    <citation type="journal article" date="2015" name="Nature">
        <title>Complex archaea that bridge the gap between prokaryotes and eukaryotes.</title>
        <authorList>
            <person name="Spang A."/>
            <person name="Saw J.H."/>
            <person name="Jorgensen S.L."/>
            <person name="Zaremba-Niedzwiedzka K."/>
            <person name="Martijn J."/>
            <person name="Lind A.E."/>
            <person name="van Eijk R."/>
            <person name="Schleper C."/>
            <person name="Guy L."/>
            <person name="Ettema T.J."/>
        </authorList>
    </citation>
    <scope>NUCLEOTIDE SEQUENCE</scope>
</reference>
<proteinExistence type="predicted"/>
<sequence>MAIIVLYGAECDECDAGTTEARSPVDELMARLFVDGWQLVWLPVGTAVKALLLCPECVAKREVAP</sequence>
<evidence type="ECO:0000313" key="1">
    <source>
        <dbReference type="EMBL" id="KKN11036.1"/>
    </source>
</evidence>
<accession>A0A0F9QCS6</accession>